<feature type="region of interest" description="Disordered" evidence="1">
    <location>
        <begin position="1"/>
        <end position="22"/>
    </location>
</feature>
<organism evidence="2 3">
    <name type="scientific">Streptomyces inhibens</name>
    <dbReference type="NCBI Taxonomy" id="2293571"/>
    <lineage>
        <taxon>Bacteria</taxon>
        <taxon>Bacillati</taxon>
        <taxon>Actinomycetota</taxon>
        <taxon>Actinomycetes</taxon>
        <taxon>Kitasatosporales</taxon>
        <taxon>Streptomycetaceae</taxon>
        <taxon>Streptomyces</taxon>
    </lineage>
</organism>
<dbReference type="Proteomes" id="UP000262477">
    <property type="component" value="Unassembled WGS sequence"/>
</dbReference>
<comment type="caution">
    <text evidence="2">The sequence shown here is derived from an EMBL/GenBank/DDBJ whole genome shotgun (WGS) entry which is preliminary data.</text>
</comment>
<accession>A0A371PYT8</accession>
<evidence type="ECO:0000256" key="1">
    <source>
        <dbReference type="SAM" id="MobiDB-lite"/>
    </source>
</evidence>
<reference evidence="2 3" key="1">
    <citation type="submission" date="2018-08" db="EMBL/GenBank/DDBJ databases">
        <title>Streptomyces NEAU-D10 sp. nov., a novel Actinomycete isolated from soil.</title>
        <authorList>
            <person name="Jin L."/>
        </authorList>
    </citation>
    <scope>NUCLEOTIDE SEQUENCE [LARGE SCALE GENOMIC DNA]</scope>
    <source>
        <strain evidence="2 3">NEAU-D10</strain>
    </source>
</reference>
<dbReference type="EMBL" id="QUAC01000209">
    <property type="protein sequence ID" value="REK87610.1"/>
    <property type="molecule type" value="Genomic_DNA"/>
</dbReference>
<evidence type="ECO:0000313" key="3">
    <source>
        <dbReference type="Proteomes" id="UP000262477"/>
    </source>
</evidence>
<feature type="compositionally biased region" description="Basic and acidic residues" evidence="1">
    <location>
        <begin position="9"/>
        <end position="22"/>
    </location>
</feature>
<dbReference type="AlphaFoldDB" id="A0A371PYT8"/>
<gene>
    <name evidence="2" type="ORF">DY245_26280</name>
</gene>
<dbReference type="OrthoDB" id="4251039at2"/>
<keyword evidence="3" id="KW-1185">Reference proteome</keyword>
<protein>
    <submittedName>
        <fullName evidence="2">Uncharacterized protein</fullName>
    </submittedName>
</protein>
<name>A0A371PYT8_STRIH</name>
<sequence>MSKKLAAALKRDDEREDAGMHADDRVTCYSHQSWAEDCEGRHLKPTAGGLLAEHNELQRRRQQ</sequence>
<evidence type="ECO:0000313" key="2">
    <source>
        <dbReference type="EMBL" id="REK87610.1"/>
    </source>
</evidence>
<proteinExistence type="predicted"/>